<dbReference type="InterPro" id="IPR000715">
    <property type="entry name" value="Glycosyl_transferase_4"/>
</dbReference>
<protein>
    <submittedName>
        <fullName evidence="8">MraY family glycosyltransferase</fullName>
        <ecNumber evidence="8">2.7.8.-</ecNumber>
    </submittedName>
</protein>
<keyword evidence="5 7" id="KW-1133">Transmembrane helix</keyword>
<keyword evidence="4 7" id="KW-0812">Transmembrane</keyword>
<keyword evidence="3 8" id="KW-0808">Transferase</keyword>
<feature type="transmembrane region" description="Helical" evidence="7">
    <location>
        <begin position="138"/>
        <end position="156"/>
    </location>
</feature>
<dbReference type="PANTHER" id="PTHR22926">
    <property type="entry name" value="PHOSPHO-N-ACETYLMURAMOYL-PENTAPEPTIDE-TRANSFERASE"/>
    <property type="match status" value="1"/>
</dbReference>
<evidence type="ECO:0000256" key="2">
    <source>
        <dbReference type="ARBA" id="ARBA00022475"/>
    </source>
</evidence>
<name>A0ABW3DGP6_9BACL</name>
<keyword evidence="9" id="KW-1185">Reference proteome</keyword>
<dbReference type="GO" id="GO:0016740">
    <property type="term" value="F:transferase activity"/>
    <property type="evidence" value="ECO:0007669"/>
    <property type="project" value="UniProtKB-KW"/>
</dbReference>
<evidence type="ECO:0000256" key="4">
    <source>
        <dbReference type="ARBA" id="ARBA00022692"/>
    </source>
</evidence>
<evidence type="ECO:0000256" key="7">
    <source>
        <dbReference type="SAM" id="Phobius"/>
    </source>
</evidence>
<organism evidence="8 9">
    <name type="scientific">Paenibacillus residui</name>
    <dbReference type="NCBI Taxonomy" id="629724"/>
    <lineage>
        <taxon>Bacteria</taxon>
        <taxon>Bacillati</taxon>
        <taxon>Bacillota</taxon>
        <taxon>Bacilli</taxon>
        <taxon>Bacillales</taxon>
        <taxon>Paenibacillaceae</taxon>
        <taxon>Paenibacillus</taxon>
    </lineage>
</organism>
<sequence>MNMIVPFLVSFVIVLAAVPPLGQWARRLNFLDRPTSRKTHAAPTPLMGGIAIYGGCLLPMLLFSGWTDLTKTILIGGTLLLATGLLDDGFKARGKEFPVWPRLLIYIAASTVPLWFGIQMIGITDIIGEGMLLFPDWLAGFATIAWVFGITNMINFIDGVDGLAAGITTISSLTLLIVSLLMQQPDSAVLAAILAGSCIAFLAYNFYPAKIFLGDAGAVFLGYTLAVIALHGAFKSATVVSILVPFLALGVPILDTLIVFARRFKERRGLHRADKLHTHHALMKWGLSQIQTVSFLYLIGAVFSLLSIVLLLAIR</sequence>
<dbReference type="Proteomes" id="UP001597120">
    <property type="component" value="Unassembled WGS sequence"/>
</dbReference>
<evidence type="ECO:0000256" key="5">
    <source>
        <dbReference type="ARBA" id="ARBA00022989"/>
    </source>
</evidence>
<feature type="transmembrane region" description="Helical" evidence="7">
    <location>
        <begin position="240"/>
        <end position="261"/>
    </location>
</feature>
<dbReference type="PANTHER" id="PTHR22926:SF3">
    <property type="entry name" value="UNDECAPRENYL-PHOSPHATE ALPHA-N-ACETYLGLUCOSAMINYL 1-PHOSPHATE TRANSFERASE"/>
    <property type="match status" value="1"/>
</dbReference>
<keyword evidence="6 7" id="KW-0472">Membrane</keyword>
<dbReference type="InterPro" id="IPR018480">
    <property type="entry name" value="PNAcMuramoyl-5peptid_Trfase_CS"/>
</dbReference>
<keyword evidence="2" id="KW-1003">Cell membrane</keyword>
<feature type="transmembrane region" description="Helical" evidence="7">
    <location>
        <begin position="212"/>
        <end position="234"/>
    </location>
</feature>
<dbReference type="EMBL" id="JBHTIU010000087">
    <property type="protein sequence ID" value="MFD0871682.1"/>
    <property type="molecule type" value="Genomic_DNA"/>
</dbReference>
<evidence type="ECO:0000256" key="3">
    <source>
        <dbReference type="ARBA" id="ARBA00022679"/>
    </source>
</evidence>
<dbReference type="PROSITE" id="PS01348">
    <property type="entry name" value="MRAY_2"/>
    <property type="match status" value="1"/>
</dbReference>
<feature type="transmembrane region" description="Helical" evidence="7">
    <location>
        <begin position="6"/>
        <end position="25"/>
    </location>
</feature>
<feature type="transmembrane region" description="Helical" evidence="7">
    <location>
        <begin position="99"/>
        <end position="118"/>
    </location>
</feature>
<gene>
    <name evidence="8" type="ORF">ACFQ03_21345</name>
</gene>
<feature type="transmembrane region" description="Helical" evidence="7">
    <location>
        <begin position="293"/>
        <end position="314"/>
    </location>
</feature>
<dbReference type="Pfam" id="PF00953">
    <property type="entry name" value="Glycos_transf_4"/>
    <property type="match status" value="1"/>
</dbReference>
<dbReference type="CDD" id="cd06853">
    <property type="entry name" value="GT_WecA_like"/>
    <property type="match status" value="1"/>
</dbReference>
<proteinExistence type="predicted"/>
<feature type="transmembrane region" description="Helical" evidence="7">
    <location>
        <begin position="188"/>
        <end position="207"/>
    </location>
</feature>
<evidence type="ECO:0000256" key="1">
    <source>
        <dbReference type="ARBA" id="ARBA00004651"/>
    </source>
</evidence>
<reference evidence="9" key="1">
    <citation type="journal article" date="2019" name="Int. J. Syst. Evol. Microbiol.">
        <title>The Global Catalogue of Microorganisms (GCM) 10K type strain sequencing project: providing services to taxonomists for standard genome sequencing and annotation.</title>
        <authorList>
            <consortium name="The Broad Institute Genomics Platform"/>
            <consortium name="The Broad Institute Genome Sequencing Center for Infectious Disease"/>
            <person name="Wu L."/>
            <person name="Ma J."/>
        </authorList>
    </citation>
    <scope>NUCLEOTIDE SEQUENCE [LARGE SCALE GENOMIC DNA]</scope>
    <source>
        <strain evidence="9">CCUG 57263</strain>
    </source>
</reference>
<feature type="transmembrane region" description="Helical" evidence="7">
    <location>
        <begin position="46"/>
        <end position="63"/>
    </location>
</feature>
<feature type="transmembrane region" description="Helical" evidence="7">
    <location>
        <begin position="163"/>
        <end position="182"/>
    </location>
</feature>
<comment type="caution">
    <text evidence="8">The sequence shown here is derived from an EMBL/GenBank/DDBJ whole genome shotgun (WGS) entry which is preliminary data.</text>
</comment>
<accession>A0ABW3DGP6</accession>
<dbReference type="RefSeq" id="WP_144940681.1">
    <property type="nucleotide sequence ID" value="NZ_JBHTIU010000087.1"/>
</dbReference>
<dbReference type="EC" id="2.7.8.-" evidence="8"/>
<evidence type="ECO:0000256" key="6">
    <source>
        <dbReference type="ARBA" id="ARBA00023136"/>
    </source>
</evidence>
<evidence type="ECO:0000313" key="8">
    <source>
        <dbReference type="EMBL" id="MFD0871682.1"/>
    </source>
</evidence>
<evidence type="ECO:0000313" key="9">
    <source>
        <dbReference type="Proteomes" id="UP001597120"/>
    </source>
</evidence>
<comment type="subcellular location">
    <subcellularLocation>
        <location evidence="1">Cell membrane</location>
        <topology evidence="1">Multi-pass membrane protein</topology>
    </subcellularLocation>
</comment>